<dbReference type="Proteomes" id="UP000001918">
    <property type="component" value="Chromosome"/>
</dbReference>
<gene>
    <name evidence="2" type="ordered locus">Tcur_4078</name>
</gene>
<dbReference type="AlphaFoldDB" id="D1AF63"/>
<evidence type="ECO:0000256" key="1">
    <source>
        <dbReference type="SAM" id="MobiDB-lite"/>
    </source>
</evidence>
<evidence type="ECO:0000313" key="3">
    <source>
        <dbReference type="Proteomes" id="UP000001918"/>
    </source>
</evidence>
<dbReference type="KEGG" id="tcu:Tcur_4078"/>
<reference evidence="2 3" key="1">
    <citation type="journal article" date="2011" name="Stand. Genomic Sci.">
        <title>Complete genome sequence of Thermomonospora curvata type strain (B9).</title>
        <authorList>
            <person name="Chertkov O."/>
            <person name="Sikorski J."/>
            <person name="Nolan M."/>
            <person name="Lapidus A."/>
            <person name="Lucas S."/>
            <person name="Del Rio T.G."/>
            <person name="Tice H."/>
            <person name="Cheng J.F."/>
            <person name="Goodwin L."/>
            <person name="Pitluck S."/>
            <person name="Liolios K."/>
            <person name="Ivanova N."/>
            <person name="Mavromatis K."/>
            <person name="Mikhailova N."/>
            <person name="Ovchinnikova G."/>
            <person name="Pati A."/>
            <person name="Chen A."/>
            <person name="Palaniappan K."/>
            <person name="Djao O.D."/>
            <person name="Land M."/>
            <person name="Hauser L."/>
            <person name="Chang Y.J."/>
            <person name="Jeffries C.D."/>
            <person name="Brettin T."/>
            <person name="Han C."/>
            <person name="Detter J.C."/>
            <person name="Rohde M."/>
            <person name="Goker M."/>
            <person name="Woyke T."/>
            <person name="Bristow J."/>
            <person name="Eisen J.A."/>
            <person name="Markowitz V."/>
            <person name="Hugenholtz P."/>
            <person name="Klenk H.P."/>
            <person name="Kyrpides N.C."/>
        </authorList>
    </citation>
    <scope>NUCLEOTIDE SEQUENCE [LARGE SCALE GENOMIC DNA]</scope>
    <source>
        <strain evidence="3">ATCC 19995 / DSM 43183 / JCM 3096 / KCTC 9072 / NBRC 15933 / NCIMB 10081 / Henssen B9</strain>
    </source>
</reference>
<protein>
    <submittedName>
        <fullName evidence="2">Uncharacterized protein</fullName>
    </submittedName>
</protein>
<name>D1AF63_THECD</name>
<proteinExistence type="predicted"/>
<accession>D1AF63</accession>
<organism evidence="2 3">
    <name type="scientific">Thermomonospora curvata (strain ATCC 19995 / DSM 43183 / JCM 3096 / KCTC 9072 / NBRC 15933 / NCIMB 10081 / Henssen B9)</name>
    <dbReference type="NCBI Taxonomy" id="471852"/>
    <lineage>
        <taxon>Bacteria</taxon>
        <taxon>Bacillati</taxon>
        <taxon>Actinomycetota</taxon>
        <taxon>Actinomycetes</taxon>
        <taxon>Streptosporangiales</taxon>
        <taxon>Thermomonosporaceae</taxon>
        <taxon>Thermomonospora</taxon>
    </lineage>
</organism>
<keyword evidence="3" id="KW-1185">Reference proteome</keyword>
<dbReference type="HOGENOM" id="CLU_3085732_0_0_11"/>
<evidence type="ECO:0000313" key="2">
    <source>
        <dbReference type="EMBL" id="ACY99607.1"/>
    </source>
</evidence>
<dbReference type="EMBL" id="CP001738">
    <property type="protein sequence ID" value="ACY99607.1"/>
    <property type="molecule type" value="Genomic_DNA"/>
</dbReference>
<sequence length="52" mass="5569">MCVVFGLLIALAVAGPLLGADSRDGRDWASGSWPRHRAPGREPPSARDQKAR</sequence>
<feature type="region of interest" description="Disordered" evidence="1">
    <location>
        <begin position="21"/>
        <end position="52"/>
    </location>
</feature>